<organism evidence="1 2">
    <name type="scientific">Cystobacter fuscus</name>
    <dbReference type="NCBI Taxonomy" id="43"/>
    <lineage>
        <taxon>Bacteria</taxon>
        <taxon>Pseudomonadati</taxon>
        <taxon>Myxococcota</taxon>
        <taxon>Myxococcia</taxon>
        <taxon>Myxococcales</taxon>
        <taxon>Cystobacterineae</taxon>
        <taxon>Archangiaceae</taxon>
        <taxon>Cystobacter</taxon>
    </lineage>
</organism>
<evidence type="ECO:0000313" key="1">
    <source>
        <dbReference type="EMBL" id="ATB38662.1"/>
    </source>
</evidence>
<dbReference type="AlphaFoldDB" id="A0A250J590"/>
<dbReference type="InterPro" id="IPR036188">
    <property type="entry name" value="FAD/NAD-bd_sf"/>
</dbReference>
<dbReference type="EMBL" id="CP022098">
    <property type="protein sequence ID" value="ATB38662.1"/>
    <property type="molecule type" value="Genomic_DNA"/>
</dbReference>
<evidence type="ECO:0000313" key="2">
    <source>
        <dbReference type="Proteomes" id="UP000217257"/>
    </source>
</evidence>
<dbReference type="PANTHER" id="PTHR43422">
    <property type="entry name" value="THIAMINE THIAZOLE SYNTHASE"/>
    <property type="match status" value="1"/>
</dbReference>
<accession>A0A250J590</accession>
<gene>
    <name evidence="1" type="ORF">CYFUS_004097</name>
</gene>
<protein>
    <submittedName>
        <fullName evidence="1">FAD-binding protein domain protein</fullName>
    </submittedName>
</protein>
<dbReference type="KEGG" id="cfus:CYFUS_004097"/>
<dbReference type="PANTHER" id="PTHR43422:SF3">
    <property type="entry name" value="THIAMINE THIAZOLE SYNTHASE"/>
    <property type="match status" value="1"/>
</dbReference>
<name>A0A250J590_9BACT</name>
<sequence>MVIGASVTGLITARVLADHFERVTVLDQDTLPDSPVPRRGVPQASHVHNLMARGCQLFEQLFPGLIAELESHGALTFDYGENTRLLFQGRLLPRFRSGVRSVASSRALLEWCMQGRLRALPRLSVRTGTSVTRLHGEKGGRVRGVVLKEGASTDAEQMLEADLVVDASGRGSHAPQWLQALGRALPPEQLIRPGLTYATRWYRVPRNRQVERFGDWVIIGTSPEFPGTPYSGAVCRVEGEQMIATLLGSGNHPMPTDDAGFLALAREIPLPAIAELIQDAEPLSPVHTFRGAINRWRHYEQVAHWPEGLVVLGDAACVFNPAYGQGMTVAGLSALLLDESLRQGDAGMCHTFQKRLAELHQVPWGMVRGDDTLWELGDKATRVQRLTNQVQRQIVGSLFYSDAGTRRFLEVMHMLRSPESMLDKEGLVQVGRGVVSRLARELPPSLRPAWL</sequence>
<dbReference type="Gene3D" id="3.50.50.60">
    <property type="entry name" value="FAD/NAD(P)-binding domain"/>
    <property type="match status" value="1"/>
</dbReference>
<dbReference type="SUPFAM" id="SSF51905">
    <property type="entry name" value="FAD/NAD(P)-binding domain"/>
    <property type="match status" value="1"/>
</dbReference>
<reference evidence="1 2" key="1">
    <citation type="submission" date="2017-06" db="EMBL/GenBank/DDBJ databases">
        <title>Sequencing and comparative analysis of myxobacterial genomes.</title>
        <authorList>
            <person name="Rupp O."/>
            <person name="Goesmann A."/>
            <person name="Sogaard-Andersen L."/>
        </authorList>
    </citation>
    <scope>NUCLEOTIDE SEQUENCE [LARGE SCALE GENOMIC DNA]</scope>
    <source>
        <strain evidence="1 2">DSM 52655</strain>
    </source>
</reference>
<proteinExistence type="predicted"/>
<dbReference type="Proteomes" id="UP000217257">
    <property type="component" value="Chromosome"/>
</dbReference>